<name>A0A0V7ZQG3_9CYAN</name>
<dbReference type="EMBL" id="LMTZ01000096">
    <property type="protein sequence ID" value="KST66454.1"/>
    <property type="molecule type" value="Genomic_DNA"/>
</dbReference>
<sequence length="200" mass="22843">MRSIKSYREILYHPLLLDWGWFLAFFLMCVFNGWLLRVAEAGWYLLALFVVFPLFFTFGLVFKNNLTLITSLILPRLLLAVTLCFFVKFSDVQFSGVTPFTSALFCINLIFFGFVVYFVARTRGILVPAVIVTLAIFLWISIGWEVVFDLVWYCNFMITVNKAGRKLRQTFDSFFAAMIALTGSAGLGISLGWIAANFKL</sequence>
<proteinExistence type="predicted"/>
<evidence type="ECO:0000256" key="1">
    <source>
        <dbReference type="SAM" id="Phobius"/>
    </source>
</evidence>
<protein>
    <submittedName>
        <fullName evidence="2">Uncharacterized protein</fullName>
    </submittedName>
</protein>
<keyword evidence="1" id="KW-0472">Membrane</keyword>
<evidence type="ECO:0000313" key="2">
    <source>
        <dbReference type="EMBL" id="KST66454.1"/>
    </source>
</evidence>
<feature type="transmembrane region" description="Helical" evidence="1">
    <location>
        <begin position="43"/>
        <end position="62"/>
    </location>
</feature>
<evidence type="ECO:0000313" key="3">
    <source>
        <dbReference type="Proteomes" id="UP000053372"/>
    </source>
</evidence>
<gene>
    <name evidence="2" type="ORF">BC008_42750</name>
</gene>
<feature type="transmembrane region" description="Helical" evidence="1">
    <location>
        <begin position="99"/>
        <end position="119"/>
    </location>
</feature>
<keyword evidence="3" id="KW-1185">Reference proteome</keyword>
<reference evidence="2 3" key="1">
    <citation type="journal article" date="2015" name="Genome Announc.">
        <title>Draft Genome of the Euendolithic (true boring) Cyanobacterium Mastigocoleus testarum strain BC008.</title>
        <authorList>
            <person name="Guida B.S."/>
            <person name="Garcia-Pichel F."/>
        </authorList>
    </citation>
    <scope>NUCLEOTIDE SEQUENCE [LARGE SCALE GENOMIC DNA]</scope>
    <source>
        <strain evidence="2 3">BC008</strain>
    </source>
</reference>
<comment type="caution">
    <text evidence="2">The sequence shown here is derived from an EMBL/GenBank/DDBJ whole genome shotgun (WGS) entry which is preliminary data.</text>
</comment>
<dbReference type="Proteomes" id="UP000053372">
    <property type="component" value="Unassembled WGS sequence"/>
</dbReference>
<keyword evidence="1" id="KW-0812">Transmembrane</keyword>
<keyword evidence="1" id="KW-1133">Transmembrane helix</keyword>
<organism evidence="2 3">
    <name type="scientific">Mastigocoleus testarum BC008</name>
    <dbReference type="NCBI Taxonomy" id="371196"/>
    <lineage>
        <taxon>Bacteria</taxon>
        <taxon>Bacillati</taxon>
        <taxon>Cyanobacteriota</taxon>
        <taxon>Cyanophyceae</taxon>
        <taxon>Nostocales</taxon>
        <taxon>Hapalosiphonaceae</taxon>
        <taxon>Mastigocoleus</taxon>
    </lineage>
</organism>
<feature type="transmembrane region" description="Helical" evidence="1">
    <location>
        <begin position="125"/>
        <end position="153"/>
    </location>
</feature>
<feature type="transmembrane region" description="Helical" evidence="1">
    <location>
        <begin position="68"/>
        <end position="87"/>
    </location>
</feature>
<feature type="transmembrane region" description="Helical" evidence="1">
    <location>
        <begin position="19"/>
        <end position="36"/>
    </location>
</feature>
<accession>A0A0V7ZQG3</accession>
<feature type="transmembrane region" description="Helical" evidence="1">
    <location>
        <begin position="174"/>
        <end position="196"/>
    </location>
</feature>
<dbReference type="AlphaFoldDB" id="A0A0V7ZQG3"/>